<feature type="non-terminal residue" evidence="3">
    <location>
        <position position="1"/>
    </location>
</feature>
<sequence length="125" mass="13386">PGAYLASSGCSASRLSHVGVHPLACHQAGLSGHHTEQQVQLSHAAVAAAAASMGMESPELVAVAHYQAQQLQRQLLAEQSGSGTMLPPAQPQQAQLQGQDSLQQLMQQIFCLQQIEYFFNQRVPK</sequence>
<evidence type="ECO:0000256" key="1">
    <source>
        <dbReference type="SAM" id="MobiDB-lite"/>
    </source>
</evidence>
<keyword evidence="2" id="KW-1185">Reference proteome</keyword>
<gene>
    <name evidence="3" type="primary">LOC112212965</name>
</gene>
<feature type="region of interest" description="Disordered" evidence="1">
    <location>
        <begin position="78"/>
        <end position="97"/>
    </location>
</feature>
<reference evidence="3" key="1">
    <citation type="submission" date="2025-08" db="UniProtKB">
        <authorList>
            <consortium name="RefSeq"/>
        </authorList>
    </citation>
    <scope>IDENTIFICATION</scope>
</reference>
<protein>
    <submittedName>
        <fullName evidence="3">Uncharacterized protein LOC112212965</fullName>
    </submittedName>
</protein>
<evidence type="ECO:0000313" key="3">
    <source>
        <dbReference type="RefSeq" id="XP_033177083.1"/>
    </source>
</evidence>
<dbReference type="RefSeq" id="XP_033177083.1">
    <property type="nucleotide sequence ID" value="XM_033321192.1"/>
</dbReference>
<proteinExistence type="predicted"/>
<dbReference type="GeneID" id="112212965"/>
<organism evidence="2 3">
    <name type="scientific">Bombus impatiens</name>
    <name type="common">Bumblebee</name>
    <dbReference type="NCBI Taxonomy" id="132113"/>
    <lineage>
        <taxon>Eukaryota</taxon>
        <taxon>Metazoa</taxon>
        <taxon>Ecdysozoa</taxon>
        <taxon>Arthropoda</taxon>
        <taxon>Hexapoda</taxon>
        <taxon>Insecta</taxon>
        <taxon>Pterygota</taxon>
        <taxon>Neoptera</taxon>
        <taxon>Endopterygota</taxon>
        <taxon>Hymenoptera</taxon>
        <taxon>Apocrita</taxon>
        <taxon>Aculeata</taxon>
        <taxon>Apoidea</taxon>
        <taxon>Anthophila</taxon>
        <taxon>Apidae</taxon>
        <taxon>Bombus</taxon>
        <taxon>Pyrobombus</taxon>
    </lineage>
</organism>
<evidence type="ECO:0000313" key="2">
    <source>
        <dbReference type="Proteomes" id="UP000515180"/>
    </source>
</evidence>
<accession>A0A6P8L628</accession>
<dbReference type="AlphaFoldDB" id="A0A6P8L628"/>
<dbReference type="Proteomes" id="UP000515180">
    <property type="component" value="Unplaced"/>
</dbReference>
<name>A0A6P8L628_BOMIM</name>
<dbReference type="OrthoDB" id="7554404at2759"/>